<protein>
    <recommendedName>
        <fullName evidence="5">Secreted protein</fullName>
    </recommendedName>
</protein>
<comment type="caution">
    <text evidence="3">The sequence shown here is derived from an EMBL/GenBank/DDBJ whole genome shotgun (WGS) entry which is preliminary data.</text>
</comment>
<feature type="region of interest" description="Disordered" evidence="1">
    <location>
        <begin position="161"/>
        <end position="222"/>
    </location>
</feature>
<dbReference type="AlphaFoldDB" id="A0AA39YC25"/>
<evidence type="ECO:0000313" key="3">
    <source>
        <dbReference type="EMBL" id="KAK0649891.1"/>
    </source>
</evidence>
<name>A0AA39YC25_9PEZI</name>
<accession>A0AA39YC25</accession>
<reference evidence="3" key="1">
    <citation type="submission" date="2023-06" db="EMBL/GenBank/DDBJ databases">
        <title>Genome-scale phylogeny and comparative genomics of the fungal order Sordariales.</title>
        <authorList>
            <consortium name="Lawrence Berkeley National Laboratory"/>
            <person name="Hensen N."/>
            <person name="Bonometti L."/>
            <person name="Westerberg I."/>
            <person name="Brannstrom I.O."/>
            <person name="Guillou S."/>
            <person name="Cros-Aarteil S."/>
            <person name="Calhoun S."/>
            <person name="Haridas S."/>
            <person name="Kuo A."/>
            <person name="Mondo S."/>
            <person name="Pangilinan J."/>
            <person name="Riley R."/>
            <person name="Labutti K."/>
            <person name="Andreopoulos B."/>
            <person name="Lipzen A."/>
            <person name="Chen C."/>
            <person name="Yanf M."/>
            <person name="Daum C."/>
            <person name="Ng V."/>
            <person name="Clum A."/>
            <person name="Steindorff A."/>
            <person name="Ohm R."/>
            <person name="Martin F."/>
            <person name="Silar P."/>
            <person name="Natvig D."/>
            <person name="Lalanne C."/>
            <person name="Gautier V."/>
            <person name="Ament-Velasquez S.L."/>
            <person name="Kruys A."/>
            <person name="Hutchinson M.I."/>
            <person name="Powell A.J."/>
            <person name="Barry K."/>
            <person name="Miller A.N."/>
            <person name="Grigoriev I.V."/>
            <person name="Debuchy R."/>
            <person name="Gladieux P."/>
            <person name="Thoren M.H."/>
            <person name="Johannesson H."/>
        </authorList>
    </citation>
    <scope>NUCLEOTIDE SEQUENCE</scope>
    <source>
        <strain evidence="3">SMH2532-1</strain>
    </source>
</reference>
<evidence type="ECO:0000313" key="4">
    <source>
        <dbReference type="Proteomes" id="UP001174936"/>
    </source>
</evidence>
<feature type="chain" id="PRO_5041214367" description="Secreted protein" evidence="2">
    <location>
        <begin position="27"/>
        <end position="289"/>
    </location>
</feature>
<organism evidence="3 4">
    <name type="scientific">Cercophora newfieldiana</name>
    <dbReference type="NCBI Taxonomy" id="92897"/>
    <lineage>
        <taxon>Eukaryota</taxon>
        <taxon>Fungi</taxon>
        <taxon>Dikarya</taxon>
        <taxon>Ascomycota</taxon>
        <taxon>Pezizomycotina</taxon>
        <taxon>Sordariomycetes</taxon>
        <taxon>Sordariomycetidae</taxon>
        <taxon>Sordariales</taxon>
        <taxon>Lasiosphaeriaceae</taxon>
        <taxon>Cercophora</taxon>
    </lineage>
</organism>
<feature type="compositionally biased region" description="Gly residues" evidence="1">
    <location>
        <begin position="173"/>
        <end position="182"/>
    </location>
</feature>
<dbReference type="EMBL" id="JAULSV010000003">
    <property type="protein sequence ID" value="KAK0649891.1"/>
    <property type="molecule type" value="Genomic_DNA"/>
</dbReference>
<feature type="signal peptide" evidence="2">
    <location>
        <begin position="1"/>
        <end position="26"/>
    </location>
</feature>
<evidence type="ECO:0000256" key="1">
    <source>
        <dbReference type="SAM" id="MobiDB-lite"/>
    </source>
</evidence>
<evidence type="ECO:0000256" key="2">
    <source>
        <dbReference type="SAM" id="SignalP"/>
    </source>
</evidence>
<evidence type="ECO:0008006" key="5">
    <source>
        <dbReference type="Google" id="ProtNLM"/>
    </source>
</evidence>
<dbReference type="Proteomes" id="UP001174936">
    <property type="component" value="Unassembled WGS sequence"/>
</dbReference>
<keyword evidence="4" id="KW-1185">Reference proteome</keyword>
<proteinExistence type="predicted"/>
<sequence>MVVVTVTVAMLIDVTLLAVSPGVVMGGEQRREPRSGQETAFVRIHSRALRAGRIGPIMLLRRAGFQDRSEAGVADCSATERATKDCGLPFRAWRDVEVEGGRTPPSRQQILLRVMTQASNGCFACSESQHKASVTANWHRNTANSVQQLSREQLARTVPTACQDPRGRVPGLVVGGEPGGAGQSIESGRVVRAKSHSSDAATRTPEPPRCSARHPAENPVRDPVGRHTELAMAHGQCGVERFACGGPSAASISVVGGRWTCVSGVAPSPSHLPLTVSCRETWYCSSPSG</sequence>
<keyword evidence="2" id="KW-0732">Signal</keyword>
<gene>
    <name evidence="3" type="ORF">B0T16DRAFT_137919</name>
</gene>